<reference evidence="1 2" key="1">
    <citation type="submission" date="2016-10" db="EMBL/GenBank/DDBJ databases">
        <authorList>
            <person name="de Groot N.N."/>
        </authorList>
    </citation>
    <scope>NUCLEOTIDE SEQUENCE [LARGE SCALE GENOMIC DNA]</scope>
    <source>
        <strain evidence="1 2">CGMCC 1.10434</strain>
    </source>
</reference>
<gene>
    <name evidence="1" type="ORF">SAMN04488134_101317</name>
</gene>
<organism evidence="1 2">
    <name type="scientific">Amphibacillus marinus</name>
    <dbReference type="NCBI Taxonomy" id="872970"/>
    <lineage>
        <taxon>Bacteria</taxon>
        <taxon>Bacillati</taxon>
        <taxon>Bacillota</taxon>
        <taxon>Bacilli</taxon>
        <taxon>Bacillales</taxon>
        <taxon>Bacillaceae</taxon>
        <taxon>Amphibacillus</taxon>
    </lineage>
</organism>
<dbReference type="STRING" id="872970.SAMN04488134_101317"/>
<accession>A0A1H8HF92</accession>
<evidence type="ECO:0000313" key="2">
    <source>
        <dbReference type="Proteomes" id="UP000199300"/>
    </source>
</evidence>
<dbReference type="EMBL" id="FODJ01000001">
    <property type="protein sequence ID" value="SEN54238.1"/>
    <property type="molecule type" value="Genomic_DNA"/>
</dbReference>
<sequence>MADQTFVEMVVKETVAHYSKPAELRKQERKNRKKQQTQPLSEKYFGALAVLIKSKESR</sequence>
<protein>
    <submittedName>
        <fullName evidence="1">YqzE-like protein</fullName>
    </submittedName>
</protein>
<dbReference type="AlphaFoldDB" id="A0A1H8HF92"/>
<name>A0A1H8HF92_9BACI</name>
<evidence type="ECO:0000313" key="1">
    <source>
        <dbReference type="EMBL" id="SEN54238.1"/>
    </source>
</evidence>
<dbReference type="RefSeq" id="WP_177178169.1">
    <property type="nucleotide sequence ID" value="NZ_FODJ01000001.1"/>
</dbReference>
<dbReference type="Proteomes" id="UP000199300">
    <property type="component" value="Unassembled WGS sequence"/>
</dbReference>
<proteinExistence type="predicted"/>
<keyword evidence="2" id="KW-1185">Reference proteome</keyword>